<protein>
    <submittedName>
        <fullName evidence="1">Uncharacterized protein</fullName>
    </submittedName>
</protein>
<proteinExistence type="predicted"/>
<organism evidence="1 2">
    <name type="scientific">Vagococcus hydrophili</name>
    <dbReference type="NCBI Taxonomy" id="2714947"/>
    <lineage>
        <taxon>Bacteria</taxon>
        <taxon>Bacillati</taxon>
        <taxon>Bacillota</taxon>
        <taxon>Bacilli</taxon>
        <taxon>Lactobacillales</taxon>
        <taxon>Enterococcaceae</taxon>
        <taxon>Vagococcus</taxon>
    </lineage>
</organism>
<name>A0A6G8APR1_9ENTE</name>
<gene>
    <name evidence="1" type="ORF">G7082_00225</name>
</gene>
<evidence type="ECO:0000313" key="1">
    <source>
        <dbReference type="EMBL" id="QIL47064.1"/>
    </source>
</evidence>
<dbReference type="AlphaFoldDB" id="A0A6G8APR1"/>
<accession>A0A6G8APR1</accession>
<sequence>MTQENKLEWVKELICELTEECQKQGISLVMQASSEKHDFASSSISGSDQELGLNLLLLESNIEEDTGKTINTIKRQGAESVCDCPRCTAKREDKSVKSENTPDDVLFKFLEALFSVAESGGLDD</sequence>
<keyword evidence="2" id="KW-1185">Reference proteome</keyword>
<dbReference type="RefSeq" id="WP_166033176.1">
    <property type="nucleotide sequence ID" value="NZ_CP049887.1"/>
</dbReference>
<dbReference type="KEGG" id="vhy:G7082_00225"/>
<dbReference type="EMBL" id="CP049887">
    <property type="protein sequence ID" value="QIL47064.1"/>
    <property type="molecule type" value="Genomic_DNA"/>
</dbReference>
<dbReference type="Proteomes" id="UP000501747">
    <property type="component" value="Chromosome"/>
</dbReference>
<reference evidence="1 2" key="1">
    <citation type="submission" date="2020-03" db="EMBL/GenBank/DDBJ databases">
        <title>Vagococcus sp. nov., isolated from beetles.</title>
        <authorList>
            <person name="Hyun D.-W."/>
            <person name="Bae J.-W."/>
        </authorList>
    </citation>
    <scope>NUCLEOTIDE SEQUENCE [LARGE SCALE GENOMIC DNA]</scope>
    <source>
        <strain evidence="1 2">HDW17B</strain>
    </source>
</reference>
<evidence type="ECO:0000313" key="2">
    <source>
        <dbReference type="Proteomes" id="UP000501747"/>
    </source>
</evidence>